<dbReference type="Proteomes" id="UP000054047">
    <property type="component" value="Unassembled WGS sequence"/>
</dbReference>
<dbReference type="InterPro" id="IPR051682">
    <property type="entry name" value="Mito_Persulfide_Diox"/>
</dbReference>
<organism evidence="1 2">
    <name type="scientific">Ancylostoma duodenale</name>
    <dbReference type="NCBI Taxonomy" id="51022"/>
    <lineage>
        <taxon>Eukaryota</taxon>
        <taxon>Metazoa</taxon>
        <taxon>Ecdysozoa</taxon>
        <taxon>Nematoda</taxon>
        <taxon>Chromadorea</taxon>
        <taxon>Rhabditida</taxon>
        <taxon>Rhabditina</taxon>
        <taxon>Rhabditomorpha</taxon>
        <taxon>Strongyloidea</taxon>
        <taxon>Ancylostomatidae</taxon>
        <taxon>Ancylostomatinae</taxon>
        <taxon>Ancylostoma</taxon>
    </lineage>
</organism>
<reference evidence="1 2" key="1">
    <citation type="submission" date="2013-12" db="EMBL/GenBank/DDBJ databases">
        <title>Draft genome of the parsitic nematode Ancylostoma duodenale.</title>
        <authorList>
            <person name="Mitreva M."/>
        </authorList>
    </citation>
    <scope>NUCLEOTIDE SEQUENCE [LARGE SCALE GENOMIC DNA]</scope>
    <source>
        <strain evidence="1 2">Zhejiang</strain>
    </source>
</reference>
<dbReference type="GO" id="GO:0005739">
    <property type="term" value="C:mitochondrion"/>
    <property type="evidence" value="ECO:0007669"/>
    <property type="project" value="TreeGrafter"/>
</dbReference>
<dbReference type="GO" id="GO:0006749">
    <property type="term" value="P:glutathione metabolic process"/>
    <property type="evidence" value="ECO:0007669"/>
    <property type="project" value="TreeGrafter"/>
</dbReference>
<protein>
    <submittedName>
        <fullName evidence="1">Uncharacterized protein</fullName>
    </submittedName>
</protein>
<dbReference type="InterPro" id="IPR036866">
    <property type="entry name" value="RibonucZ/Hydroxyglut_hydro"/>
</dbReference>
<dbReference type="Gene3D" id="3.60.15.10">
    <property type="entry name" value="Ribonuclease Z/Hydroxyacylglutathione hydrolase-like"/>
    <property type="match status" value="1"/>
</dbReference>
<evidence type="ECO:0000313" key="1">
    <source>
        <dbReference type="EMBL" id="KIH58453.1"/>
    </source>
</evidence>
<dbReference type="PANTHER" id="PTHR43084:SF1">
    <property type="entry name" value="PERSULFIDE DIOXYGENASE ETHE1, MITOCHONDRIAL"/>
    <property type="match status" value="1"/>
</dbReference>
<dbReference type="SUPFAM" id="SSF56281">
    <property type="entry name" value="Metallo-hydrolase/oxidoreductase"/>
    <property type="match status" value="1"/>
</dbReference>
<dbReference type="PANTHER" id="PTHR43084">
    <property type="entry name" value="PERSULFIDE DIOXYGENASE ETHE1"/>
    <property type="match status" value="1"/>
</dbReference>
<accession>A0A0C2CP20</accession>
<dbReference type="GO" id="GO:0050313">
    <property type="term" value="F:sulfur dioxygenase activity"/>
    <property type="evidence" value="ECO:0007669"/>
    <property type="project" value="TreeGrafter"/>
</dbReference>
<gene>
    <name evidence="1" type="ORF">ANCDUO_11341</name>
</gene>
<sequence length="88" mass="10251">MAENYSAQVVHRAARNPRTLYRSISDKIFTLPDDYLVYVGHNYEGILQSSVGEEKKYNPRLTKSEEEFVKIMKELNLDYPKQIGARLI</sequence>
<keyword evidence="2" id="KW-1185">Reference proteome</keyword>
<name>A0A0C2CP20_9BILA</name>
<dbReference type="AlphaFoldDB" id="A0A0C2CP20"/>
<dbReference type="OrthoDB" id="449487at2759"/>
<evidence type="ECO:0000313" key="2">
    <source>
        <dbReference type="Proteomes" id="UP000054047"/>
    </source>
</evidence>
<proteinExistence type="predicted"/>
<dbReference type="GO" id="GO:0070813">
    <property type="term" value="P:hydrogen sulfide metabolic process"/>
    <property type="evidence" value="ECO:0007669"/>
    <property type="project" value="TreeGrafter"/>
</dbReference>
<dbReference type="EMBL" id="KN733102">
    <property type="protein sequence ID" value="KIH58453.1"/>
    <property type="molecule type" value="Genomic_DNA"/>
</dbReference>